<organism evidence="2 3">
    <name type="scientific">Grimontia celer</name>
    <dbReference type="NCBI Taxonomy" id="1796497"/>
    <lineage>
        <taxon>Bacteria</taxon>
        <taxon>Pseudomonadati</taxon>
        <taxon>Pseudomonadota</taxon>
        <taxon>Gammaproteobacteria</taxon>
        <taxon>Vibrionales</taxon>
        <taxon>Vibrionaceae</taxon>
        <taxon>Grimontia</taxon>
    </lineage>
</organism>
<dbReference type="AlphaFoldDB" id="A0A128EZA9"/>
<keyword evidence="1" id="KW-1133">Transmembrane helix</keyword>
<reference evidence="3" key="1">
    <citation type="submission" date="2016-02" db="EMBL/GenBank/DDBJ databases">
        <authorList>
            <person name="Rodrigo-Torres Lidia"/>
            <person name="Arahal R.David."/>
        </authorList>
    </citation>
    <scope>NUCLEOTIDE SEQUENCE [LARGE SCALE GENOMIC DNA]</scope>
    <source>
        <strain evidence="3">CECT 9029</strain>
    </source>
</reference>
<keyword evidence="3" id="KW-1185">Reference proteome</keyword>
<evidence type="ECO:0000313" key="2">
    <source>
        <dbReference type="EMBL" id="CZF79381.1"/>
    </source>
</evidence>
<feature type="transmembrane region" description="Helical" evidence="1">
    <location>
        <begin position="89"/>
        <end position="109"/>
    </location>
</feature>
<evidence type="ECO:0008006" key="4">
    <source>
        <dbReference type="Google" id="ProtNLM"/>
    </source>
</evidence>
<dbReference type="Proteomes" id="UP000071641">
    <property type="component" value="Unassembled WGS sequence"/>
</dbReference>
<protein>
    <recommendedName>
        <fullName evidence="4">Glycerophosphoryl diester phosphodiesterase membrane domain-containing protein</fullName>
    </recommendedName>
</protein>
<feature type="transmembrane region" description="Helical" evidence="1">
    <location>
        <begin position="20"/>
        <end position="39"/>
    </location>
</feature>
<gene>
    <name evidence="2" type="ORF">GCE9029_01428</name>
</gene>
<keyword evidence="1" id="KW-0472">Membrane</keyword>
<evidence type="ECO:0000313" key="3">
    <source>
        <dbReference type="Proteomes" id="UP000071641"/>
    </source>
</evidence>
<dbReference type="STRING" id="1796497.GCE9029_01428"/>
<evidence type="ECO:0000256" key="1">
    <source>
        <dbReference type="SAM" id="Phobius"/>
    </source>
</evidence>
<dbReference type="OrthoDB" id="5903637at2"/>
<feature type="transmembrane region" description="Helical" evidence="1">
    <location>
        <begin position="51"/>
        <end position="69"/>
    </location>
</feature>
<feature type="transmembrane region" description="Helical" evidence="1">
    <location>
        <begin position="157"/>
        <end position="185"/>
    </location>
</feature>
<dbReference type="EMBL" id="FIZX01000001">
    <property type="protein sequence ID" value="CZF79381.1"/>
    <property type="molecule type" value="Genomic_DNA"/>
</dbReference>
<feature type="transmembrane region" description="Helical" evidence="1">
    <location>
        <begin position="191"/>
        <end position="216"/>
    </location>
</feature>
<keyword evidence="1" id="KW-0812">Transmembrane</keyword>
<name>A0A128EZA9_9GAMM</name>
<sequence>MFGHVLSSAFNFAFKNLGVLFRVTIIPILLSVLLEVAAFSFNSASMVWVDYALWSVLNTIIAVNVHRIVLMGPNSVPTFGRFTIGKIEIWFWLHYIALGAPYLLGSFQFEWAGPLVILLAIVVMVFGCRLSLVFPAIAMGKGVSFPYAWEQTAQKTLFMVLVVIVAPIVFAIIFVPVMSLVVFIAPDSSPIYSLVSTNIVIAYVTILAVIALSFAYQDLTGDDHSTPSPEAPREE</sequence>
<accession>A0A128EZA9</accession>
<feature type="transmembrane region" description="Helical" evidence="1">
    <location>
        <begin position="115"/>
        <end position="137"/>
    </location>
</feature>
<proteinExistence type="predicted"/>